<comment type="subcellular location">
    <subcellularLocation>
        <location evidence="1 7">Mitochondrion</location>
    </subcellularLocation>
</comment>
<evidence type="ECO:0000256" key="6">
    <source>
        <dbReference type="ARBA" id="ARBA00048612"/>
    </source>
</evidence>
<dbReference type="PANTHER" id="PTHR12049">
    <property type="entry name" value="PROTEIN ARGININE METHYLTRANSFERASE NDUFAF7, MITOCHONDRIAL"/>
    <property type="match status" value="1"/>
</dbReference>
<dbReference type="InterPro" id="IPR038375">
    <property type="entry name" value="NDUFAF7_sf"/>
</dbReference>
<dbReference type="InterPro" id="IPR029063">
    <property type="entry name" value="SAM-dependent_MTases_sf"/>
</dbReference>
<dbReference type="OrthoDB" id="438553at2759"/>
<dbReference type="EC" id="2.1.1.320" evidence="7"/>
<dbReference type="GO" id="GO:0032981">
    <property type="term" value="P:mitochondrial respiratory chain complex I assembly"/>
    <property type="evidence" value="ECO:0007669"/>
    <property type="project" value="TreeGrafter"/>
</dbReference>
<evidence type="ECO:0000256" key="3">
    <source>
        <dbReference type="ARBA" id="ARBA00022603"/>
    </source>
</evidence>
<dbReference type="PANTHER" id="PTHR12049:SF7">
    <property type="entry name" value="PROTEIN ARGININE METHYLTRANSFERASE NDUFAF7, MITOCHONDRIAL"/>
    <property type="match status" value="1"/>
</dbReference>
<proteinExistence type="inferred from homology"/>
<reference evidence="8 9" key="1">
    <citation type="journal article" date="2014" name="PLoS Genet.">
        <title>Analysis of the Phlebiopsis gigantea genome, transcriptome and secretome provides insight into its pioneer colonization strategies of wood.</title>
        <authorList>
            <person name="Hori C."/>
            <person name="Ishida T."/>
            <person name="Igarashi K."/>
            <person name="Samejima M."/>
            <person name="Suzuki H."/>
            <person name="Master E."/>
            <person name="Ferreira P."/>
            <person name="Ruiz-Duenas F.J."/>
            <person name="Held B."/>
            <person name="Canessa P."/>
            <person name="Larrondo L.F."/>
            <person name="Schmoll M."/>
            <person name="Druzhinina I.S."/>
            <person name="Kubicek C.P."/>
            <person name="Gaskell J.A."/>
            <person name="Kersten P."/>
            <person name="St John F."/>
            <person name="Glasner J."/>
            <person name="Sabat G."/>
            <person name="Splinter BonDurant S."/>
            <person name="Syed K."/>
            <person name="Yadav J."/>
            <person name="Mgbeahuruike A.C."/>
            <person name="Kovalchuk A."/>
            <person name="Asiegbu F.O."/>
            <person name="Lackner G."/>
            <person name="Hoffmeister D."/>
            <person name="Rencoret J."/>
            <person name="Gutierrez A."/>
            <person name="Sun H."/>
            <person name="Lindquist E."/>
            <person name="Barry K."/>
            <person name="Riley R."/>
            <person name="Grigoriev I.V."/>
            <person name="Henrissat B."/>
            <person name="Kues U."/>
            <person name="Berka R.M."/>
            <person name="Martinez A.T."/>
            <person name="Covert S.F."/>
            <person name="Blanchette R.A."/>
            <person name="Cullen D."/>
        </authorList>
    </citation>
    <scope>NUCLEOTIDE SEQUENCE [LARGE SCALE GENOMIC DNA]</scope>
    <source>
        <strain evidence="8 9">11061_1 CR5-6</strain>
    </source>
</reference>
<dbReference type="AlphaFoldDB" id="A0A0C3P9U8"/>
<name>A0A0C3P9U8_PHLG1</name>
<dbReference type="Gene3D" id="3.40.50.12710">
    <property type="match status" value="1"/>
</dbReference>
<organism evidence="8 9">
    <name type="scientific">Phlebiopsis gigantea (strain 11061_1 CR5-6)</name>
    <name type="common">White-rot fungus</name>
    <name type="synonym">Peniophora gigantea</name>
    <dbReference type="NCBI Taxonomy" id="745531"/>
    <lineage>
        <taxon>Eukaryota</taxon>
        <taxon>Fungi</taxon>
        <taxon>Dikarya</taxon>
        <taxon>Basidiomycota</taxon>
        <taxon>Agaricomycotina</taxon>
        <taxon>Agaricomycetes</taxon>
        <taxon>Polyporales</taxon>
        <taxon>Phanerochaetaceae</taxon>
        <taxon>Phlebiopsis</taxon>
    </lineage>
</organism>
<dbReference type="EMBL" id="KN840777">
    <property type="protein sequence ID" value="KIP01508.1"/>
    <property type="molecule type" value="Genomic_DNA"/>
</dbReference>
<comment type="function">
    <text evidence="7">Arginine methyltransferase involved in the assembly or stability of mitochondrial NADH:ubiquinone oxidoreductase complex (complex I).</text>
</comment>
<keyword evidence="5 7" id="KW-0496">Mitochondrion</keyword>
<dbReference type="GO" id="GO:0035243">
    <property type="term" value="F:protein-arginine omega-N symmetric methyltransferase activity"/>
    <property type="evidence" value="ECO:0007669"/>
    <property type="project" value="UniProtKB-EC"/>
</dbReference>
<dbReference type="GO" id="GO:0032259">
    <property type="term" value="P:methylation"/>
    <property type="evidence" value="ECO:0007669"/>
    <property type="project" value="UniProtKB-KW"/>
</dbReference>
<dbReference type="InterPro" id="IPR003788">
    <property type="entry name" value="NDUFAF7"/>
</dbReference>
<evidence type="ECO:0000256" key="4">
    <source>
        <dbReference type="ARBA" id="ARBA00022679"/>
    </source>
</evidence>
<dbReference type="Pfam" id="PF02636">
    <property type="entry name" value="Methyltransf_28"/>
    <property type="match status" value="1"/>
</dbReference>
<comment type="catalytic activity">
    <reaction evidence="6 7">
        <text>L-arginyl-[protein] + 2 S-adenosyl-L-methionine = N(omega),N(omega)'-dimethyl-L-arginyl-[protein] + 2 S-adenosyl-L-homocysteine + 2 H(+)</text>
        <dbReference type="Rhea" id="RHEA:48108"/>
        <dbReference type="Rhea" id="RHEA-COMP:10532"/>
        <dbReference type="Rhea" id="RHEA-COMP:11992"/>
        <dbReference type="ChEBI" id="CHEBI:15378"/>
        <dbReference type="ChEBI" id="CHEBI:29965"/>
        <dbReference type="ChEBI" id="CHEBI:57856"/>
        <dbReference type="ChEBI" id="CHEBI:59789"/>
        <dbReference type="ChEBI" id="CHEBI:88221"/>
        <dbReference type="EC" id="2.1.1.320"/>
    </reaction>
</comment>
<evidence type="ECO:0000256" key="7">
    <source>
        <dbReference type="RuleBase" id="RU364114"/>
    </source>
</evidence>
<keyword evidence="3 7" id="KW-0489">Methyltransferase</keyword>
<comment type="similarity">
    <text evidence="2 7">Belongs to the NDUFAF7 family.</text>
</comment>
<keyword evidence="4 7" id="KW-0808">Transferase</keyword>
<evidence type="ECO:0000256" key="5">
    <source>
        <dbReference type="ARBA" id="ARBA00023128"/>
    </source>
</evidence>
<sequence length="290" mass="31772">MIDLQAETLRPLTSKMSWQCHWHDSLDQLTPREDMFTLLVAHEFFDALPFHLLQKCQDGWREVYIASGPDPAAPTILRPTIRSDAAGGVIESAAKFHYVLSPSPGTMSSLLGLSSPRFKDLPVGSRVEVSPTAFKNAQMIGKLLQSNAESPADVPGSALIVDYGGDKVYGNSFRAFKDHKVVDVFHRPGDCDLTTNVDFAYLKEAVGDLAAAHGPISQASFLERMHIQARVEGLTKAAQDEGRKKQIEDAAKRLVDRSGMGSQYQFLAVTGTKHLQPPPGPMQLWPFGAD</sequence>
<dbReference type="GO" id="GO:0005739">
    <property type="term" value="C:mitochondrion"/>
    <property type="evidence" value="ECO:0007669"/>
    <property type="project" value="UniProtKB-SubCell"/>
</dbReference>
<evidence type="ECO:0000256" key="1">
    <source>
        <dbReference type="ARBA" id="ARBA00004173"/>
    </source>
</evidence>
<dbReference type="SUPFAM" id="SSF53335">
    <property type="entry name" value="S-adenosyl-L-methionine-dependent methyltransferases"/>
    <property type="match status" value="1"/>
</dbReference>
<gene>
    <name evidence="8" type="ORF">PHLGIDRAFT_352289</name>
</gene>
<dbReference type="STRING" id="745531.A0A0C3P9U8"/>
<keyword evidence="9" id="KW-1185">Reference proteome</keyword>
<accession>A0A0C3P9U8</accession>
<dbReference type="HOGENOM" id="CLU_024840_2_0_1"/>
<evidence type="ECO:0000313" key="9">
    <source>
        <dbReference type="Proteomes" id="UP000053257"/>
    </source>
</evidence>
<evidence type="ECO:0000313" key="8">
    <source>
        <dbReference type="EMBL" id="KIP01508.1"/>
    </source>
</evidence>
<evidence type="ECO:0000256" key="2">
    <source>
        <dbReference type="ARBA" id="ARBA00005891"/>
    </source>
</evidence>
<protein>
    <recommendedName>
        <fullName evidence="7">Protein arginine methyltransferase NDUFAF7</fullName>
        <ecNumber evidence="7">2.1.1.320</ecNumber>
    </recommendedName>
</protein>
<dbReference type="Proteomes" id="UP000053257">
    <property type="component" value="Unassembled WGS sequence"/>
</dbReference>